<keyword evidence="5" id="KW-0679">Respiratory chain</keyword>
<dbReference type="InterPro" id="IPR001516">
    <property type="entry name" value="Proton_antipo_N"/>
</dbReference>
<comment type="similarity">
    <text evidence="16">Belongs to the complex I subunit 5 family.</text>
</comment>
<dbReference type="Pfam" id="PF06455">
    <property type="entry name" value="NADH5_C"/>
    <property type="match status" value="1"/>
</dbReference>
<dbReference type="InterPro" id="IPR010934">
    <property type="entry name" value="NADH_DH_su5_C"/>
</dbReference>
<gene>
    <name evidence="21" type="primary">ND5</name>
</gene>
<evidence type="ECO:0000313" key="21">
    <source>
        <dbReference type="EMBL" id="AHY04478.1"/>
    </source>
</evidence>
<dbReference type="AlphaFoldDB" id="A0A023ULF0"/>
<feature type="domain" description="NADH:quinone oxidoreductase/Mrp antiporter transmembrane" evidence="18">
    <location>
        <begin position="130"/>
        <end position="419"/>
    </location>
</feature>
<keyword evidence="7" id="KW-0999">Mitochondrion inner membrane</keyword>
<evidence type="ECO:0000256" key="4">
    <source>
        <dbReference type="ARBA" id="ARBA00022448"/>
    </source>
</evidence>
<organism evidence="21">
    <name type="scientific">Isopora palifera</name>
    <dbReference type="NCBI Taxonomy" id="105615"/>
    <lineage>
        <taxon>Eukaryota</taxon>
        <taxon>Metazoa</taxon>
        <taxon>Cnidaria</taxon>
        <taxon>Anthozoa</taxon>
        <taxon>Hexacorallia</taxon>
        <taxon>Scleractinia</taxon>
        <taxon>Astrocoeniina</taxon>
        <taxon>Acroporidae</taxon>
        <taxon>Isopora</taxon>
    </lineage>
</organism>
<sequence length="611" mass="67706">MYTCILFLLVVGALAAGVGGRKLGEKGAGILTSSCLIISLSWSVLIFYEIILSFSTTHIKLWRWLDSDLLTVYFGLQFDSLVAIMLLVITTISTLVHIFSTAYMLGDPHIPRFMSYLSFFTFLMVVLVSSDNYLQLFIGWEGVGLCSYLLINFWLTRVEANKAAIKAMLVNRVGDIGLILAMFGLLDRFGSLEFSSLFNMVVVSAPSSDITLICLLLFIGAVGKSAQLGLHTWLPDAMEGPTPVSALIHAATMVTAGVFLLIRSSPFFEQAPLALMIVTIVGSLTVLFAATVGVIQNDLKKVIAYSTCSQLGYMVVACGLSHYSISLFHLMNHAFFKALLFLSAGSVIHALSDEQDLRKMGGLIRLIPLTYIMVVVGSLSLMGFPYLTGFYSKDLILELAFEQYYLTFAYWLGGFSALLTTLYSIRLVYLTFLSNTNSRKAIFRRVHEGSWNLVLPLIILALGSLFVGYLAKEVVWSFQITFPPIVPVFIKLLPVFLSLGGAALVIVLYFYSMHLFRVPSFIGRMGYTFLYSAWQFNYVLNYFLAKRVWRGGHRISYRTIDKGTLELVGPKGVSNFLIGLTRGLSNLQAGQVFNYALVILIGVAMFIWGVV</sequence>
<feature type="transmembrane region" description="Helical" evidence="16">
    <location>
        <begin position="453"/>
        <end position="471"/>
    </location>
</feature>
<feature type="transmembrane region" description="Helical" evidence="16">
    <location>
        <begin position="167"/>
        <end position="186"/>
    </location>
</feature>
<dbReference type="GO" id="GO:0015990">
    <property type="term" value="P:electron transport coupled proton transport"/>
    <property type="evidence" value="ECO:0007669"/>
    <property type="project" value="TreeGrafter"/>
</dbReference>
<evidence type="ECO:0000256" key="12">
    <source>
        <dbReference type="ARBA" id="ARBA00023075"/>
    </source>
</evidence>
<keyword evidence="9" id="KW-0249">Electron transport</keyword>
<evidence type="ECO:0000256" key="6">
    <source>
        <dbReference type="ARBA" id="ARBA00022692"/>
    </source>
</evidence>
<evidence type="ECO:0000256" key="8">
    <source>
        <dbReference type="ARBA" id="ARBA00022967"/>
    </source>
</evidence>
<feature type="domain" description="NADH dehydrogenase subunit 5 C-terminal" evidence="20">
    <location>
        <begin position="423"/>
        <end position="606"/>
    </location>
</feature>
<feature type="transmembrane region" description="Helical" evidence="16">
    <location>
        <begin position="274"/>
        <end position="295"/>
    </location>
</feature>
<feature type="signal peptide" evidence="17">
    <location>
        <begin position="1"/>
        <end position="20"/>
    </location>
</feature>
<protein>
    <recommendedName>
        <fullName evidence="3 16">NADH-ubiquinone oxidoreductase chain 5</fullName>
        <ecNumber evidence="2 16">7.1.1.2</ecNumber>
    </recommendedName>
</protein>
<evidence type="ECO:0000256" key="1">
    <source>
        <dbReference type="ARBA" id="ARBA00004448"/>
    </source>
</evidence>
<feature type="chain" id="PRO_5001526681" description="NADH-ubiquinone oxidoreductase chain 5" evidence="17">
    <location>
        <begin position="21"/>
        <end position="611"/>
    </location>
</feature>
<evidence type="ECO:0000256" key="15">
    <source>
        <dbReference type="ARBA" id="ARBA00049551"/>
    </source>
</evidence>
<keyword evidence="4 16" id="KW-0813">Transport</keyword>
<dbReference type="NCBIfam" id="NF005141">
    <property type="entry name" value="PRK06590.1"/>
    <property type="match status" value="1"/>
</dbReference>
<evidence type="ECO:0000256" key="10">
    <source>
        <dbReference type="ARBA" id="ARBA00022989"/>
    </source>
</evidence>
<comment type="catalytic activity">
    <reaction evidence="15 16">
        <text>a ubiquinone + NADH + 5 H(+)(in) = a ubiquinol + NAD(+) + 4 H(+)(out)</text>
        <dbReference type="Rhea" id="RHEA:29091"/>
        <dbReference type="Rhea" id="RHEA-COMP:9565"/>
        <dbReference type="Rhea" id="RHEA-COMP:9566"/>
        <dbReference type="ChEBI" id="CHEBI:15378"/>
        <dbReference type="ChEBI" id="CHEBI:16389"/>
        <dbReference type="ChEBI" id="CHEBI:17976"/>
        <dbReference type="ChEBI" id="CHEBI:57540"/>
        <dbReference type="ChEBI" id="CHEBI:57945"/>
        <dbReference type="EC" id="7.1.1.2"/>
    </reaction>
</comment>
<feature type="transmembrane region" description="Helical" evidence="16">
    <location>
        <begin position="302"/>
        <end position="322"/>
    </location>
</feature>
<keyword evidence="14 16" id="KW-0472">Membrane</keyword>
<keyword evidence="13 16" id="KW-0496">Mitochondrion</keyword>
<name>A0A023ULF0_9CNID</name>
<feature type="transmembrane region" description="Helical" evidence="16">
    <location>
        <begin position="244"/>
        <end position="262"/>
    </location>
</feature>
<keyword evidence="10 16" id="KW-1133">Transmembrane helix</keyword>
<comment type="subcellular location">
    <subcellularLocation>
        <location evidence="1">Mitochondrion inner membrane</location>
        <topology evidence="1">Multi-pass membrane protein</topology>
    </subcellularLocation>
</comment>
<dbReference type="NCBIfam" id="TIGR01974">
    <property type="entry name" value="NDH_I_L"/>
    <property type="match status" value="1"/>
</dbReference>
<feature type="transmembrane region" description="Helical" evidence="16">
    <location>
        <begin position="491"/>
        <end position="511"/>
    </location>
</feature>
<dbReference type="GO" id="GO:0042773">
    <property type="term" value="P:ATP synthesis coupled electron transport"/>
    <property type="evidence" value="ECO:0007669"/>
    <property type="project" value="InterPro"/>
</dbReference>
<feature type="transmembrane region" description="Helical" evidence="16">
    <location>
        <begin position="84"/>
        <end position="106"/>
    </location>
</feature>
<dbReference type="GeneID" id="19350896"/>
<evidence type="ECO:0000259" key="20">
    <source>
        <dbReference type="Pfam" id="PF06455"/>
    </source>
</evidence>
<evidence type="ECO:0000256" key="2">
    <source>
        <dbReference type="ARBA" id="ARBA00012944"/>
    </source>
</evidence>
<dbReference type="RefSeq" id="YP_009029620.1">
    <property type="nucleotide sequence ID" value="NC_024091.1"/>
</dbReference>
<feature type="transmembrane region" description="Helical" evidence="16">
    <location>
        <begin position="363"/>
        <end position="388"/>
    </location>
</feature>
<dbReference type="EMBL" id="KJ634270">
    <property type="protein sequence ID" value="AHY04478.1"/>
    <property type="molecule type" value="Genomic_DNA"/>
</dbReference>
<dbReference type="EC" id="7.1.1.2" evidence="2 16"/>
<evidence type="ECO:0000256" key="17">
    <source>
        <dbReference type="SAM" id="SignalP"/>
    </source>
</evidence>
<dbReference type="Pfam" id="PF00361">
    <property type="entry name" value="Proton_antipo_M"/>
    <property type="match status" value="1"/>
</dbReference>
<evidence type="ECO:0000259" key="19">
    <source>
        <dbReference type="Pfam" id="PF00662"/>
    </source>
</evidence>
<geneLocation type="mitochondrion" evidence="21"/>
<evidence type="ECO:0000256" key="11">
    <source>
        <dbReference type="ARBA" id="ARBA00023027"/>
    </source>
</evidence>
<feature type="transmembrane region" description="Helical" evidence="16">
    <location>
        <begin position="113"/>
        <end position="130"/>
    </location>
</feature>
<evidence type="ECO:0000256" key="16">
    <source>
        <dbReference type="RuleBase" id="RU003404"/>
    </source>
</evidence>
<dbReference type="InterPro" id="IPR001750">
    <property type="entry name" value="ND/Mrp_TM"/>
</dbReference>
<dbReference type="GO" id="GO:0005743">
    <property type="term" value="C:mitochondrial inner membrane"/>
    <property type="evidence" value="ECO:0007669"/>
    <property type="project" value="UniProtKB-SubCell"/>
</dbReference>
<feature type="transmembrane region" description="Helical" evidence="16">
    <location>
        <begin position="334"/>
        <end position="351"/>
    </location>
</feature>
<evidence type="ECO:0000256" key="5">
    <source>
        <dbReference type="ARBA" id="ARBA00022660"/>
    </source>
</evidence>
<keyword evidence="8" id="KW-1278">Translocase</keyword>
<comment type="function">
    <text evidence="16">Core subunit of the mitochondrial membrane respiratory chain NADH dehydrogenase (Complex I) which catalyzes electron transfer from NADH through the respiratory chain, using ubiquinone as an electron acceptor. Essential for the catalytic activity and assembly of complex I.</text>
</comment>
<dbReference type="Pfam" id="PF00662">
    <property type="entry name" value="Proton_antipo_N"/>
    <property type="match status" value="1"/>
</dbReference>
<feature type="transmembrane region" description="Helical" evidence="16">
    <location>
        <begin position="30"/>
        <end position="54"/>
    </location>
</feature>
<evidence type="ECO:0000259" key="18">
    <source>
        <dbReference type="Pfam" id="PF00361"/>
    </source>
</evidence>
<feature type="domain" description="NADH-Ubiquinone oxidoreductase (complex I) chain 5 N-terminal" evidence="19">
    <location>
        <begin position="64"/>
        <end position="114"/>
    </location>
</feature>
<keyword evidence="17" id="KW-0732">Signal</keyword>
<dbReference type="InterPro" id="IPR018393">
    <property type="entry name" value="NADHpl_OxRdtase_5_subgr"/>
</dbReference>
<keyword evidence="6 16" id="KW-0812">Transmembrane</keyword>
<evidence type="ECO:0000256" key="9">
    <source>
        <dbReference type="ARBA" id="ARBA00022982"/>
    </source>
</evidence>
<feature type="transmembrane region" description="Helical" evidence="16">
    <location>
        <begin position="136"/>
        <end position="155"/>
    </location>
</feature>
<dbReference type="PRINTS" id="PR01434">
    <property type="entry name" value="NADHDHGNASE5"/>
</dbReference>
<feature type="transmembrane region" description="Helical" evidence="16">
    <location>
        <begin position="408"/>
        <end position="432"/>
    </location>
</feature>
<keyword evidence="12 16" id="KW-0830">Ubiquinone</keyword>
<dbReference type="CTD" id="4540"/>
<feature type="transmembrane region" description="Helical" evidence="16">
    <location>
        <begin position="592"/>
        <end position="610"/>
    </location>
</feature>
<reference evidence="21" key="1">
    <citation type="journal article" date="2014" name="PLoS ONE">
        <title>The 'naked coral' hypothesis revisited--evidence for and against scleractinian monophyly.</title>
        <authorList>
            <person name="Kitahara M.V."/>
            <person name="Lin M.F."/>
            <person name="Foret S."/>
            <person name="Huttley G."/>
            <person name="Miller D.J."/>
            <person name="Chen C.A."/>
        </authorList>
    </citation>
    <scope>NUCLEOTIDE SEQUENCE</scope>
</reference>
<dbReference type="InterPro" id="IPR003945">
    <property type="entry name" value="NU5C-like"/>
</dbReference>
<dbReference type="GO" id="GO:0008137">
    <property type="term" value="F:NADH dehydrogenase (ubiquinone) activity"/>
    <property type="evidence" value="ECO:0007669"/>
    <property type="project" value="UniProtKB-EC"/>
</dbReference>
<evidence type="ECO:0000256" key="7">
    <source>
        <dbReference type="ARBA" id="ARBA00022792"/>
    </source>
</evidence>
<dbReference type="PANTHER" id="PTHR42829:SF2">
    <property type="entry name" value="NADH-UBIQUINONE OXIDOREDUCTASE CHAIN 5"/>
    <property type="match status" value="1"/>
</dbReference>
<evidence type="ECO:0000256" key="3">
    <source>
        <dbReference type="ARBA" id="ARBA00021096"/>
    </source>
</evidence>
<dbReference type="GO" id="GO:0003954">
    <property type="term" value="F:NADH dehydrogenase activity"/>
    <property type="evidence" value="ECO:0007669"/>
    <property type="project" value="TreeGrafter"/>
</dbReference>
<evidence type="ECO:0000256" key="13">
    <source>
        <dbReference type="ARBA" id="ARBA00023128"/>
    </source>
</evidence>
<dbReference type="Gene3D" id="1.20.5.2700">
    <property type="match status" value="1"/>
</dbReference>
<evidence type="ECO:0000256" key="14">
    <source>
        <dbReference type="ARBA" id="ARBA00023136"/>
    </source>
</evidence>
<accession>A0A023ULF0</accession>
<keyword evidence="11 16" id="KW-0520">NAD</keyword>
<proteinExistence type="inferred from homology"/>
<dbReference type="PANTHER" id="PTHR42829">
    <property type="entry name" value="NADH-UBIQUINONE OXIDOREDUCTASE CHAIN 5"/>
    <property type="match status" value="1"/>
</dbReference>
<feature type="transmembrane region" description="Helical" evidence="16">
    <location>
        <begin position="198"/>
        <end position="223"/>
    </location>
</feature>